<feature type="transmembrane region" description="Helical" evidence="1">
    <location>
        <begin position="100"/>
        <end position="123"/>
    </location>
</feature>
<dbReference type="Proteomes" id="UP001597326">
    <property type="component" value="Unassembled WGS sequence"/>
</dbReference>
<keyword evidence="3" id="KW-1185">Reference proteome</keyword>
<feature type="transmembrane region" description="Helical" evidence="1">
    <location>
        <begin position="187"/>
        <end position="210"/>
    </location>
</feature>
<proteinExistence type="predicted"/>
<feature type="transmembrane region" description="Helical" evidence="1">
    <location>
        <begin position="160"/>
        <end position="181"/>
    </location>
</feature>
<evidence type="ECO:0000313" key="2">
    <source>
        <dbReference type="EMBL" id="MFD1889513.1"/>
    </source>
</evidence>
<accession>A0ABW4RT59</accession>
<evidence type="ECO:0000256" key="1">
    <source>
        <dbReference type="SAM" id="Phobius"/>
    </source>
</evidence>
<dbReference type="EMBL" id="JBHUFZ010000011">
    <property type="protein sequence ID" value="MFD1889513.1"/>
    <property type="molecule type" value="Genomic_DNA"/>
</dbReference>
<feature type="transmembrane region" description="Helical" evidence="1">
    <location>
        <begin position="68"/>
        <end position="88"/>
    </location>
</feature>
<feature type="transmembrane region" description="Helical" evidence="1">
    <location>
        <begin position="129"/>
        <end position="148"/>
    </location>
</feature>
<sequence>MSQNDARPVSRRRTHPLVLALFGLGALVVLVSVALAWRYLTPWFGTAPRCLAEATCTPAGVDRGLRNALLLACVAVLPWIIAMGLDAATRAPSPARRTDWFAITCLIAALSPLAVCLGFLVMYVAGLGAGLMAALAVLLLLAHLLINRMPDGNNPLVRRLVLWFGTPLGAVLGGLVGVVFTRPVLLGGIWTMLVYALFAIVGPFVVAWFAHRIGGDTNRAAWRIPRRFRPATD</sequence>
<dbReference type="RefSeq" id="WP_343872545.1">
    <property type="nucleotide sequence ID" value="NZ_BAAAIX010000009.1"/>
</dbReference>
<name>A0ABW4RT59_9ACTN</name>
<feature type="transmembrane region" description="Helical" evidence="1">
    <location>
        <begin position="17"/>
        <end position="39"/>
    </location>
</feature>
<reference evidence="3" key="1">
    <citation type="journal article" date="2019" name="Int. J. Syst. Evol. Microbiol.">
        <title>The Global Catalogue of Microorganisms (GCM) 10K type strain sequencing project: providing services to taxonomists for standard genome sequencing and annotation.</title>
        <authorList>
            <consortium name="The Broad Institute Genomics Platform"/>
            <consortium name="The Broad Institute Genome Sequencing Center for Infectious Disease"/>
            <person name="Wu L."/>
            <person name="Ma J."/>
        </authorList>
    </citation>
    <scope>NUCLEOTIDE SEQUENCE [LARGE SCALE GENOMIC DNA]</scope>
    <source>
        <strain evidence="3">CAIM 431</strain>
    </source>
</reference>
<gene>
    <name evidence="2" type="ORF">ACFSCS_04825</name>
</gene>
<protein>
    <submittedName>
        <fullName evidence="2">Uncharacterized protein</fullName>
    </submittedName>
</protein>
<organism evidence="2 3">
    <name type="scientific">Luteococcus peritonei</name>
    <dbReference type="NCBI Taxonomy" id="88874"/>
    <lineage>
        <taxon>Bacteria</taxon>
        <taxon>Bacillati</taxon>
        <taxon>Actinomycetota</taxon>
        <taxon>Actinomycetes</taxon>
        <taxon>Propionibacteriales</taxon>
        <taxon>Propionibacteriaceae</taxon>
        <taxon>Luteococcus</taxon>
    </lineage>
</organism>
<keyword evidence="1" id="KW-1133">Transmembrane helix</keyword>
<keyword evidence="1" id="KW-0472">Membrane</keyword>
<keyword evidence="1" id="KW-0812">Transmembrane</keyword>
<comment type="caution">
    <text evidence="2">The sequence shown here is derived from an EMBL/GenBank/DDBJ whole genome shotgun (WGS) entry which is preliminary data.</text>
</comment>
<evidence type="ECO:0000313" key="3">
    <source>
        <dbReference type="Proteomes" id="UP001597326"/>
    </source>
</evidence>